<dbReference type="Pfam" id="PF01476">
    <property type="entry name" value="LysM"/>
    <property type="match status" value="1"/>
</dbReference>
<evidence type="ECO:0000259" key="7">
    <source>
        <dbReference type="PROSITE" id="PS51782"/>
    </source>
</evidence>
<reference evidence="8 9" key="1">
    <citation type="submission" date="2017-04" db="EMBL/GenBank/DDBJ databases">
        <authorList>
            <person name="Afonso C.L."/>
            <person name="Miller P.J."/>
            <person name="Scott M.A."/>
            <person name="Spackman E."/>
            <person name="Goraichik I."/>
            <person name="Dimitrov K.M."/>
            <person name="Suarez D.L."/>
            <person name="Swayne D.E."/>
        </authorList>
    </citation>
    <scope>NUCLEOTIDE SEQUENCE [LARGE SCALE GENOMIC DNA]</scope>
    <source>
        <strain evidence="8 9">DSM 22418</strain>
    </source>
</reference>
<sequence length="283" mass="31399">MKKIFLLFLTVSVFLGACSSSKKVVLKSPSGGKGAITGKTGSTSSKGQSGGTTQSGKSYVERYKTIAIEEMNTYGIPASIKLAQAILESGSGNSYLAQNANNHFGIKCGGVWNGKSVTRPDDNINDCFRVYDNAEQSFKDHSQFLLRKRYERLFLLNKNDYKGWARGLKEAGYATNPRYPELLIDLIERYELYQYDRGEKSYVTKEKREEKVELLIAQKAVDEPKVNTEEIKSAVAMVIHEVKSSDTLYALSKRYNVSVDQIKALNGLSSDSISVGQLLVISK</sequence>
<evidence type="ECO:0000256" key="6">
    <source>
        <dbReference type="SAM" id="SignalP"/>
    </source>
</evidence>
<evidence type="ECO:0000256" key="5">
    <source>
        <dbReference type="SAM" id="MobiDB-lite"/>
    </source>
</evidence>
<dbReference type="Pfam" id="PF01832">
    <property type="entry name" value="Glucosaminidase"/>
    <property type="match status" value="1"/>
</dbReference>
<dbReference type="GO" id="GO:0004040">
    <property type="term" value="F:amidase activity"/>
    <property type="evidence" value="ECO:0007669"/>
    <property type="project" value="InterPro"/>
</dbReference>
<dbReference type="STRING" id="561061.SAMN05660862_2715"/>
<keyword evidence="3 8" id="KW-0378">Hydrolase</keyword>
<dbReference type="RefSeq" id="WP_085473454.1">
    <property type="nucleotide sequence ID" value="NZ_FXAU01000005.1"/>
</dbReference>
<proteinExistence type="predicted"/>
<evidence type="ECO:0000313" key="9">
    <source>
        <dbReference type="Proteomes" id="UP000192980"/>
    </source>
</evidence>
<dbReference type="Proteomes" id="UP000192980">
    <property type="component" value="Unassembled WGS sequence"/>
</dbReference>
<gene>
    <name evidence="8" type="ORF">SAMN05660862_2715</name>
</gene>
<evidence type="ECO:0000313" key="8">
    <source>
        <dbReference type="EMBL" id="SMG38818.1"/>
    </source>
</evidence>
<dbReference type="PANTHER" id="PTHR33308">
    <property type="entry name" value="PEPTIDOGLYCAN HYDROLASE FLGJ"/>
    <property type="match status" value="1"/>
</dbReference>
<dbReference type="SUPFAM" id="SSF54106">
    <property type="entry name" value="LysM domain"/>
    <property type="match status" value="1"/>
</dbReference>
<dbReference type="InterPro" id="IPR036779">
    <property type="entry name" value="LysM_dom_sf"/>
</dbReference>
<keyword evidence="6" id="KW-0732">Signal</keyword>
<keyword evidence="9" id="KW-1185">Reference proteome</keyword>
<dbReference type="PANTHER" id="PTHR33308:SF9">
    <property type="entry name" value="PEPTIDOGLYCAN HYDROLASE FLGJ"/>
    <property type="match status" value="1"/>
</dbReference>
<dbReference type="CDD" id="cd00118">
    <property type="entry name" value="LysM"/>
    <property type="match status" value="1"/>
</dbReference>
<dbReference type="PROSITE" id="PS51257">
    <property type="entry name" value="PROKAR_LIPOPROTEIN"/>
    <property type="match status" value="1"/>
</dbReference>
<feature type="domain" description="LysM" evidence="7">
    <location>
        <begin position="238"/>
        <end position="281"/>
    </location>
</feature>
<dbReference type="Gene3D" id="3.10.350.10">
    <property type="entry name" value="LysM domain"/>
    <property type="match status" value="1"/>
</dbReference>
<dbReference type="SMART" id="SM00047">
    <property type="entry name" value="LYZ2"/>
    <property type="match status" value="1"/>
</dbReference>
<dbReference type="InterPro" id="IPR051056">
    <property type="entry name" value="Glycosyl_Hydrolase_73"/>
</dbReference>
<dbReference type="GO" id="GO:0042742">
    <property type="term" value="P:defense response to bacterium"/>
    <property type="evidence" value="ECO:0007669"/>
    <property type="project" value="UniProtKB-KW"/>
</dbReference>
<dbReference type="InterPro" id="IPR002901">
    <property type="entry name" value="MGlyc_endo_b_GlcNAc-like_dom"/>
</dbReference>
<organism evidence="8 9">
    <name type="scientific">Sphingobacterium psychroaquaticum</name>
    <dbReference type="NCBI Taxonomy" id="561061"/>
    <lineage>
        <taxon>Bacteria</taxon>
        <taxon>Pseudomonadati</taxon>
        <taxon>Bacteroidota</taxon>
        <taxon>Sphingobacteriia</taxon>
        <taxon>Sphingobacteriales</taxon>
        <taxon>Sphingobacteriaceae</taxon>
        <taxon>Sphingobacterium</taxon>
    </lineage>
</organism>
<evidence type="ECO:0000256" key="2">
    <source>
        <dbReference type="ARBA" id="ARBA00022638"/>
    </source>
</evidence>
<dbReference type="InterPro" id="IPR018392">
    <property type="entry name" value="LysM"/>
</dbReference>
<dbReference type="OrthoDB" id="977752at2"/>
<feature type="signal peptide" evidence="6">
    <location>
        <begin position="1"/>
        <end position="17"/>
    </location>
</feature>
<evidence type="ECO:0000256" key="1">
    <source>
        <dbReference type="ARBA" id="ARBA00022529"/>
    </source>
</evidence>
<dbReference type="EMBL" id="FXAU01000005">
    <property type="protein sequence ID" value="SMG38818.1"/>
    <property type="molecule type" value="Genomic_DNA"/>
</dbReference>
<evidence type="ECO:0000256" key="3">
    <source>
        <dbReference type="ARBA" id="ARBA00022801"/>
    </source>
</evidence>
<dbReference type="SMART" id="SM00257">
    <property type="entry name" value="LysM"/>
    <property type="match status" value="1"/>
</dbReference>
<feature type="chain" id="PRO_5012778667" description="Peptidoglycan hydrolase" evidence="6">
    <location>
        <begin position="18"/>
        <end position="283"/>
    </location>
</feature>
<name>A0A1X7KE68_9SPHI</name>
<keyword evidence="1" id="KW-0929">Antimicrobial</keyword>
<dbReference type="PROSITE" id="PS51782">
    <property type="entry name" value="LYSM"/>
    <property type="match status" value="1"/>
</dbReference>
<evidence type="ECO:0000256" key="4">
    <source>
        <dbReference type="ARBA" id="ARBA00032108"/>
    </source>
</evidence>
<dbReference type="AlphaFoldDB" id="A0A1X7KE68"/>
<feature type="region of interest" description="Disordered" evidence="5">
    <location>
        <begin position="24"/>
        <end position="56"/>
    </location>
</feature>
<keyword evidence="2" id="KW-0081">Bacteriolytic enzyme</keyword>
<dbReference type="Gene3D" id="1.10.530.10">
    <property type="match status" value="1"/>
</dbReference>
<protein>
    <recommendedName>
        <fullName evidence="4">Peptidoglycan hydrolase</fullName>
    </recommendedName>
</protein>
<accession>A0A1X7KE68</accession>
<dbReference type="GO" id="GO:0031640">
    <property type="term" value="P:killing of cells of another organism"/>
    <property type="evidence" value="ECO:0007669"/>
    <property type="project" value="UniProtKB-KW"/>
</dbReference>